<keyword evidence="2" id="KW-1185">Reference proteome</keyword>
<protein>
    <submittedName>
        <fullName evidence="1">DUF7006 family protein</fullName>
    </submittedName>
</protein>
<dbReference type="Proteomes" id="UP001597427">
    <property type="component" value="Unassembled WGS sequence"/>
</dbReference>
<dbReference type="InterPro" id="IPR054275">
    <property type="entry name" value="DUF7006"/>
</dbReference>
<gene>
    <name evidence="1" type="ORF">ACFSR0_04490</name>
</gene>
<dbReference type="RefSeq" id="WP_379980337.1">
    <property type="nucleotide sequence ID" value="NZ_JBHUMO010000032.1"/>
</dbReference>
<proteinExistence type="predicted"/>
<dbReference type="Pfam" id="PF22652">
    <property type="entry name" value="DUF7006"/>
    <property type="match status" value="1"/>
</dbReference>
<name>A0ABW5TIC7_9ENTE</name>
<comment type="caution">
    <text evidence="1">The sequence shown here is derived from an EMBL/GenBank/DDBJ whole genome shotgun (WGS) entry which is preliminary data.</text>
</comment>
<organism evidence="1 2">
    <name type="scientific">Enterococcus camelliae</name>
    <dbReference type="NCBI Taxonomy" id="453959"/>
    <lineage>
        <taxon>Bacteria</taxon>
        <taxon>Bacillati</taxon>
        <taxon>Bacillota</taxon>
        <taxon>Bacilli</taxon>
        <taxon>Lactobacillales</taxon>
        <taxon>Enterococcaceae</taxon>
        <taxon>Enterococcus</taxon>
    </lineage>
</organism>
<accession>A0ABW5TIC7</accession>
<sequence>MVAMREGIKFDFIKKKMPTVYNYWMDKEMELEELLTKYNPQQLWFVIQEMMLINAKFVILRNIFQNFEDDYYYQEKEPSKIDRYYFDQDELIQGIERDSHYYYKELCGYQVNEKAPNSLIFGKQEIVG</sequence>
<evidence type="ECO:0000313" key="1">
    <source>
        <dbReference type="EMBL" id="MFD2728687.1"/>
    </source>
</evidence>
<dbReference type="EMBL" id="JBHUMO010000032">
    <property type="protein sequence ID" value="MFD2728687.1"/>
    <property type="molecule type" value="Genomic_DNA"/>
</dbReference>
<reference evidence="2" key="1">
    <citation type="journal article" date="2019" name="Int. J. Syst. Evol. Microbiol.">
        <title>The Global Catalogue of Microorganisms (GCM) 10K type strain sequencing project: providing services to taxonomists for standard genome sequencing and annotation.</title>
        <authorList>
            <consortium name="The Broad Institute Genomics Platform"/>
            <consortium name="The Broad Institute Genome Sequencing Center for Infectious Disease"/>
            <person name="Wu L."/>
            <person name="Ma J."/>
        </authorList>
    </citation>
    <scope>NUCLEOTIDE SEQUENCE [LARGE SCALE GENOMIC DNA]</scope>
    <source>
        <strain evidence="2">TISTR 932</strain>
    </source>
</reference>
<evidence type="ECO:0000313" key="2">
    <source>
        <dbReference type="Proteomes" id="UP001597427"/>
    </source>
</evidence>